<evidence type="ECO:0000256" key="1">
    <source>
        <dbReference type="ARBA" id="ARBA00001971"/>
    </source>
</evidence>
<dbReference type="GO" id="GO:0016705">
    <property type="term" value="F:oxidoreductase activity, acting on paired donors, with incorporation or reduction of molecular oxygen"/>
    <property type="evidence" value="ECO:0007669"/>
    <property type="project" value="InterPro"/>
</dbReference>
<evidence type="ECO:0000256" key="3">
    <source>
        <dbReference type="ARBA" id="ARBA00022723"/>
    </source>
</evidence>
<dbReference type="Gene3D" id="1.10.630.10">
    <property type="entry name" value="Cytochrome P450"/>
    <property type="match status" value="1"/>
</dbReference>
<name>A0A0B2X3C0_METAS</name>
<dbReference type="Proteomes" id="UP000030816">
    <property type="component" value="Unassembled WGS sequence"/>
</dbReference>
<evidence type="ECO:0000313" key="7">
    <source>
        <dbReference type="EMBL" id="KHO00829.1"/>
    </source>
</evidence>
<evidence type="ECO:0000256" key="6">
    <source>
        <dbReference type="RuleBase" id="RU000461"/>
    </source>
</evidence>
<dbReference type="PANTHER" id="PTHR24305:SF164">
    <property type="entry name" value="P450, PUTATIVE (EUROFUNG)-RELATED"/>
    <property type="match status" value="1"/>
</dbReference>
<dbReference type="PROSITE" id="PS00086">
    <property type="entry name" value="CYTOCHROME_P450"/>
    <property type="match status" value="1"/>
</dbReference>
<evidence type="ECO:0000256" key="5">
    <source>
        <dbReference type="PIRSR" id="PIRSR602401-1"/>
    </source>
</evidence>
<gene>
    <name evidence="7" type="ORF">MAM_01607</name>
</gene>
<dbReference type="InterPro" id="IPR001128">
    <property type="entry name" value="Cyt_P450"/>
</dbReference>
<evidence type="ECO:0000256" key="2">
    <source>
        <dbReference type="ARBA" id="ARBA00022617"/>
    </source>
</evidence>
<dbReference type="Pfam" id="PF00067">
    <property type="entry name" value="p450"/>
    <property type="match status" value="1"/>
</dbReference>
<dbReference type="HOGENOM" id="CLU_001570_14_2_1"/>
<dbReference type="AlphaFoldDB" id="A0A0B2X3C0"/>
<dbReference type="STRING" id="1081103.A0A0B2X3C0"/>
<organism evidence="7 8">
    <name type="scientific">Metarhizium album (strain ARSEF 1941)</name>
    <dbReference type="NCBI Taxonomy" id="1081103"/>
    <lineage>
        <taxon>Eukaryota</taxon>
        <taxon>Fungi</taxon>
        <taxon>Dikarya</taxon>
        <taxon>Ascomycota</taxon>
        <taxon>Pezizomycotina</taxon>
        <taxon>Sordariomycetes</taxon>
        <taxon>Hypocreomycetidae</taxon>
        <taxon>Hypocreales</taxon>
        <taxon>Clavicipitaceae</taxon>
        <taxon>Metarhizium</taxon>
    </lineage>
</organism>
<comment type="similarity">
    <text evidence="6">Belongs to the cytochrome P450 family.</text>
</comment>
<dbReference type="PRINTS" id="PR00385">
    <property type="entry name" value="P450"/>
</dbReference>
<dbReference type="SUPFAM" id="SSF48264">
    <property type="entry name" value="Cytochrome P450"/>
    <property type="match status" value="1"/>
</dbReference>
<comment type="caution">
    <text evidence="7">The sequence shown here is derived from an EMBL/GenBank/DDBJ whole genome shotgun (WGS) entry which is preliminary data.</text>
</comment>
<keyword evidence="3 5" id="KW-0479">Metal-binding</keyword>
<dbReference type="PRINTS" id="PR00463">
    <property type="entry name" value="EP450I"/>
</dbReference>
<keyword evidence="8" id="KW-1185">Reference proteome</keyword>
<dbReference type="InterPro" id="IPR036396">
    <property type="entry name" value="Cyt_P450_sf"/>
</dbReference>
<dbReference type="CDD" id="cd11059">
    <property type="entry name" value="CYP_fungal"/>
    <property type="match status" value="1"/>
</dbReference>
<dbReference type="GO" id="GO:0004497">
    <property type="term" value="F:monooxygenase activity"/>
    <property type="evidence" value="ECO:0007669"/>
    <property type="project" value="UniProtKB-KW"/>
</dbReference>
<dbReference type="GO" id="GO:0020037">
    <property type="term" value="F:heme binding"/>
    <property type="evidence" value="ECO:0007669"/>
    <property type="project" value="InterPro"/>
</dbReference>
<feature type="binding site" description="axial binding residue" evidence="5">
    <location>
        <position position="443"/>
    </location>
    <ligand>
        <name>heme</name>
        <dbReference type="ChEBI" id="CHEBI:30413"/>
    </ligand>
    <ligandPart>
        <name>Fe</name>
        <dbReference type="ChEBI" id="CHEBI:18248"/>
    </ligandPart>
</feature>
<keyword evidence="4 5" id="KW-0408">Iron</keyword>
<dbReference type="GO" id="GO:0005506">
    <property type="term" value="F:iron ion binding"/>
    <property type="evidence" value="ECO:0007669"/>
    <property type="project" value="InterPro"/>
</dbReference>
<dbReference type="InterPro" id="IPR050121">
    <property type="entry name" value="Cytochrome_P450_monoxygenase"/>
</dbReference>
<accession>A0A0B2X3C0</accession>
<dbReference type="PANTHER" id="PTHR24305">
    <property type="entry name" value="CYTOCHROME P450"/>
    <property type="match status" value="1"/>
</dbReference>
<sequence>MLLLSPVYVVVAAFVLAAIHMARCLASPLRKLPGPTVSLFTSLALRWNEINAKRTLYIHALHEKYGPVVRVSPNQVSYTSWPALKEIYCSGGSGYDKSDFYDLFKIYGTRTMFTTLNKADTSRQHAKRKRILADRYANSNIMRSISLDGIQERSRAFLHRCTQAGDVATDIFQSSAHSKASFPALVADYHEALHAYACDCITHHLFHPNGTDCIGKETDEDMMHQVAADDSLQNRLISHYSPTLHRLFAGILSFLVKPRSVPLADNYVLQTSRRTDAASFTLLSRLEEKSSHLDHIDMAAECLDHMVAGIDTTGDTLCFLMWELSQPRSLHLQRRLSDELRKKPDVGIDQLPFLDAVLCEGLRCYPAIPMSLPRLVPHGGRTIDGFHVPENTIVSCQAHSVHRMNTDVFPDPDVFRPDRWMAAQGDADRRRLLFAFSNGGRGCIGKHLAIAEMKTLLRDVYSRYSTTPDASMTAESMVMSDQLISTRPLGKKCLLKFHPLPEVKDVGEPGGFDGCASRTEIPR</sequence>
<reference evidence="7 8" key="1">
    <citation type="journal article" date="2014" name="Proc. Natl. Acad. Sci. U.S.A.">
        <title>Trajectory and genomic determinants of fungal-pathogen speciation and host adaptation.</title>
        <authorList>
            <person name="Hu X."/>
            <person name="Xiao G."/>
            <person name="Zheng P."/>
            <person name="Shang Y."/>
            <person name="Su Y."/>
            <person name="Zhang X."/>
            <person name="Liu X."/>
            <person name="Zhan S."/>
            <person name="St Leger R.J."/>
            <person name="Wang C."/>
        </authorList>
    </citation>
    <scope>NUCLEOTIDE SEQUENCE [LARGE SCALE GENOMIC DNA]</scope>
    <source>
        <strain evidence="7 8">ARSEF 1941</strain>
    </source>
</reference>
<dbReference type="RefSeq" id="XP_040681894.1">
    <property type="nucleotide sequence ID" value="XM_040820406.1"/>
</dbReference>
<dbReference type="EMBL" id="AZHE01000002">
    <property type="protein sequence ID" value="KHO00829.1"/>
    <property type="molecule type" value="Genomic_DNA"/>
</dbReference>
<dbReference type="GeneID" id="63736062"/>
<keyword evidence="6" id="KW-0503">Monooxygenase</keyword>
<dbReference type="OrthoDB" id="1470350at2759"/>
<protein>
    <submittedName>
        <fullName evidence="7">Cytochrome P450</fullName>
    </submittedName>
</protein>
<keyword evidence="2 5" id="KW-0349">Heme</keyword>
<evidence type="ECO:0000256" key="4">
    <source>
        <dbReference type="ARBA" id="ARBA00023004"/>
    </source>
</evidence>
<comment type="cofactor">
    <cofactor evidence="1 5">
        <name>heme</name>
        <dbReference type="ChEBI" id="CHEBI:30413"/>
    </cofactor>
</comment>
<proteinExistence type="inferred from homology"/>
<keyword evidence="6" id="KW-0560">Oxidoreductase</keyword>
<dbReference type="InterPro" id="IPR017972">
    <property type="entry name" value="Cyt_P450_CS"/>
</dbReference>
<dbReference type="InterPro" id="IPR002401">
    <property type="entry name" value="Cyt_P450_E_grp-I"/>
</dbReference>
<evidence type="ECO:0000313" key="8">
    <source>
        <dbReference type="Proteomes" id="UP000030816"/>
    </source>
</evidence>